<dbReference type="SUPFAM" id="SSF56784">
    <property type="entry name" value="HAD-like"/>
    <property type="match status" value="1"/>
</dbReference>
<keyword evidence="1" id="KW-0378">Hydrolase</keyword>
<dbReference type="Proteomes" id="UP000515153">
    <property type="component" value="Chromosome V"/>
</dbReference>
<dbReference type="Gene3D" id="1.10.150.750">
    <property type="match status" value="1"/>
</dbReference>
<reference evidence="2 3" key="1">
    <citation type="journal article" date="2019" name="Mol. Biol. Evol.">
        <title>Blast fungal genomes show frequent chromosomal changes, gene gains and losses, and effector gene turnover.</title>
        <authorList>
            <person name="Gomez Luciano L.B."/>
            <person name="Jason Tsai I."/>
            <person name="Chuma I."/>
            <person name="Tosa Y."/>
            <person name="Chen Y.H."/>
            <person name="Li J.Y."/>
            <person name="Li M.Y."/>
            <person name="Jade Lu M.Y."/>
            <person name="Nakayashiki H."/>
            <person name="Li W.H."/>
        </authorList>
    </citation>
    <scope>NUCLEOTIDE SEQUENCE [LARGE SCALE GENOMIC DNA]</scope>
    <source>
        <strain evidence="2 3">NI907</strain>
    </source>
</reference>
<reference evidence="3" key="2">
    <citation type="submission" date="2019-10" db="EMBL/GenBank/DDBJ databases">
        <authorList>
            <consortium name="NCBI Genome Project"/>
        </authorList>
    </citation>
    <scope>NUCLEOTIDE SEQUENCE</scope>
    <source>
        <strain evidence="3">NI907</strain>
    </source>
</reference>
<dbReference type="RefSeq" id="XP_030978853.1">
    <property type="nucleotide sequence ID" value="XM_031128006.1"/>
</dbReference>
<dbReference type="InterPro" id="IPR023214">
    <property type="entry name" value="HAD_sf"/>
</dbReference>
<dbReference type="Gene3D" id="3.40.50.1000">
    <property type="entry name" value="HAD superfamily/HAD-like"/>
    <property type="match status" value="1"/>
</dbReference>
<dbReference type="GO" id="GO:0016787">
    <property type="term" value="F:hydrolase activity"/>
    <property type="evidence" value="ECO:0007669"/>
    <property type="project" value="UniProtKB-KW"/>
</dbReference>
<proteinExistence type="predicted"/>
<dbReference type="AlphaFoldDB" id="A0A6P8AVA8"/>
<gene>
    <name evidence="3" type="ORF">PgNI_08004</name>
</gene>
<evidence type="ECO:0000313" key="3">
    <source>
        <dbReference type="RefSeq" id="XP_030978853.1"/>
    </source>
</evidence>
<evidence type="ECO:0000313" key="2">
    <source>
        <dbReference type="Proteomes" id="UP000515153"/>
    </source>
</evidence>
<dbReference type="PANTHER" id="PTHR43316">
    <property type="entry name" value="HYDROLASE, HALOACID DELAHOGENASE-RELATED"/>
    <property type="match status" value="1"/>
</dbReference>
<dbReference type="GeneID" id="41962915"/>
<dbReference type="InterPro" id="IPR051540">
    <property type="entry name" value="S-2-haloacid_dehalogenase"/>
</dbReference>
<dbReference type="PANTHER" id="PTHR43316:SF9">
    <property type="entry name" value="ACID DEHALOGENASE, PUTATIVE (AFU_ORTHOLOGUE AFUA_6G14460)-RELATED"/>
    <property type="match status" value="1"/>
</dbReference>
<name>A0A6P8AVA8_PYRGI</name>
<accession>A0A6P8AVA8</accession>
<reference evidence="3" key="3">
    <citation type="submission" date="2025-08" db="UniProtKB">
        <authorList>
            <consortium name="RefSeq"/>
        </authorList>
    </citation>
    <scope>IDENTIFICATION</scope>
    <source>
        <strain evidence="3">NI907</strain>
    </source>
</reference>
<protein>
    <submittedName>
        <fullName evidence="3">Uncharacterized protein</fullName>
    </submittedName>
</protein>
<organism evidence="2 3">
    <name type="scientific">Pyricularia grisea</name>
    <name type="common">Crabgrass-specific blast fungus</name>
    <name type="synonym">Magnaporthe grisea</name>
    <dbReference type="NCBI Taxonomy" id="148305"/>
    <lineage>
        <taxon>Eukaryota</taxon>
        <taxon>Fungi</taxon>
        <taxon>Dikarya</taxon>
        <taxon>Ascomycota</taxon>
        <taxon>Pezizomycotina</taxon>
        <taxon>Sordariomycetes</taxon>
        <taxon>Sordariomycetidae</taxon>
        <taxon>Magnaporthales</taxon>
        <taxon>Pyriculariaceae</taxon>
        <taxon>Pyricularia</taxon>
    </lineage>
</organism>
<dbReference type="KEGG" id="pgri:PgNI_08004"/>
<evidence type="ECO:0000256" key="1">
    <source>
        <dbReference type="ARBA" id="ARBA00022801"/>
    </source>
</evidence>
<keyword evidence="2" id="KW-1185">Reference proteome</keyword>
<dbReference type="InterPro" id="IPR036412">
    <property type="entry name" value="HAD-like_sf"/>
</dbReference>
<sequence>MRTSRPITDFSCLTFDCFGTLVDWEGGIYTALASLTAALVDTHPLKTDRAGLLKAFVRQEGVAQNARPDALYTTILADAFVGLAGELGLPSPDAAAAARFGASVADWPAYPDTLDALQRLQHGDGHGFKLVILSNVDKASFSRTLEKQFPGVTFDAIYTAQDIGSYKPDLRNFEYLTSHCETDLGVSKDKIIHTAQSLFHDHVPAKQAGLVSAWIERGTGEGEVHSVMGGTLEELRDQVDFTWHFKSMGEMADAVGEARKK</sequence>
<dbReference type="Pfam" id="PF00702">
    <property type="entry name" value="Hydrolase"/>
    <property type="match status" value="1"/>
</dbReference>